<feature type="compositionally biased region" description="Acidic residues" evidence="12">
    <location>
        <begin position="575"/>
        <end position="594"/>
    </location>
</feature>
<evidence type="ECO:0000256" key="3">
    <source>
        <dbReference type="ARBA" id="ARBA00004236"/>
    </source>
</evidence>
<dbReference type="Pfam" id="PF02518">
    <property type="entry name" value="HATPase_c"/>
    <property type="match status" value="1"/>
</dbReference>
<dbReference type="EC" id="2.7.13.3" evidence="4"/>
<dbReference type="GO" id="GO:0005886">
    <property type="term" value="C:plasma membrane"/>
    <property type="evidence" value="ECO:0007669"/>
    <property type="project" value="UniProtKB-SubCell"/>
</dbReference>
<organism evidence="16 17">
    <name type="scientific">Kocuria subflava</name>
    <dbReference type="NCBI Taxonomy" id="1736139"/>
    <lineage>
        <taxon>Bacteria</taxon>
        <taxon>Bacillati</taxon>
        <taxon>Actinomycetota</taxon>
        <taxon>Actinomycetes</taxon>
        <taxon>Micrococcales</taxon>
        <taxon>Micrococcaceae</taxon>
        <taxon>Kocuria</taxon>
    </lineage>
</organism>
<feature type="transmembrane region" description="Helical" evidence="13">
    <location>
        <begin position="162"/>
        <end position="189"/>
    </location>
</feature>
<dbReference type="FunFam" id="1.10.287.130:FF:000001">
    <property type="entry name" value="Two-component sensor histidine kinase"/>
    <property type="match status" value="1"/>
</dbReference>
<evidence type="ECO:0000256" key="7">
    <source>
        <dbReference type="ARBA" id="ARBA00022692"/>
    </source>
</evidence>
<dbReference type="InterPro" id="IPR036890">
    <property type="entry name" value="HATPase_C_sf"/>
</dbReference>
<keyword evidence="7 13" id="KW-0812">Transmembrane</keyword>
<keyword evidence="17" id="KW-1185">Reference proteome</keyword>
<dbReference type="Gene3D" id="1.10.287.130">
    <property type="match status" value="1"/>
</dbReference>
<dbReference type="InterPro" id="IPR003660">
    <property type="entry name" value="HAMP_dom"/>
</dbReference>
<evidence type="ECO:0000256" key="8">
    <source>
        <dbReference type="ARBA" id="ARBA00022777"/>
    </source>
</evidence>
<evidence type="ECO:0000256" key="9">
    <source>
        <dbReference type="ARBA" id="ARBA00022989"/>
    </source>
</evidence>
<dbReference type="PANTHER" id="PTHR45436">
    <property type="entry name" value="SENSOR HISTIDINE KINASE YKOH"/>
    <property type="match status" value="1"/>
</dbReference>
<keyword evidence="6" id="KW-0808">Transferase</keyword>
<comment type="catalytic activity">
    <reaction evidence="1">
        <text>ATP + protein L-histidine = ADP + protein N-phospho-L-histidine.</text>
        <dbReference type="EC" id="2.7.13.3"/>
    </reaction>
</comment>
<evidence type="ECO:0000256" key="5">
    <source>
        <dbReference type="ARBA" id="ARBA00022553"/>
    </source>
</evidence>
<evidence type="ECO:0000256" key="1">
    <source>
        <dbReference type="ARBA" id="ARBA00000085"/>
    </source>
</evidence>
<name>A0A846TTA0_9MICC</name>
<sequence length="602" mass="64214">METLAARWRASSLRTQLMALTGMLLAVSIVVTSFVAISVLRDSLINSIDENLQGSLHSVSTALMSEMTGSPTETVPHRGYLLSSDGEVMAQVDATGRSTTDVTTQPDLSRFTRDMAEQSGQIGMTVPSADGAEGSWRVVAAPQARTTYTVVVAEPLGDTNGLVSAITLLTLSFGAATLIAALVVGWVLITRAFQPLKKVEQTAAKIAEGDLSRRMVGYNSETEVGQLSMSLNRMLGHIEDAFDARKSSESRLRQFVADASHELRTPLVSIRGYSELYRHGALRTEDQVGQAMGRIEAESTRMTQLVEDLLSLARLDNKRELATSDVDLLVLAHDAAADFAASSPDRKITVTNLDDAPATPVWTRAEEAKLRQVVANLMTNAVRYTPKGSDLQILIGSVPVAGVPHDQRPTMPESGPGPEHLAQIKIRDHGPGIKGADRAKVFERFYRADTSRTRETGGTGLGLSIVSAVIEQHGGTVTLEDTPGGGATFVVSLPSVHAPEPPPETHDDMPIAVGAPAQVSASPTPAMWEAASDEPSPVPESTGSTSTASVPVEDTDESRTHTFAPEPEWDSGPPTEDDLPPIPEIDDDDPDIIDDTGPSPRL</sequence>
<keyword evidence="5" id="KW-0597">Phosphoprotein</keyword>
<evidence type="ECO:0000256" key="6">
    <source>
        <dbReference type="ARBA" id="ARBA00022679"/>
    </source>
</evidence>
<evidence type="ECO:0000256" key="11">
    <source>
        <dbReference type="ARBA" id="ARBA00023136"/>
    </source>
</evidence>
<comment type="cofactor">
    <cofactor evidence="2">
        <name>a divalent metal cation</name>
        <dbReference type="ChEBI" id="CHEBI:60240"/>
    </cofactor>
</comment>
<keyword evidence="11 13" id="KW-0472">Membrane</keyword>
<evidence type="ECO:0000313" key="17">
    <source>
        <dbReference type="Proteomes" id="UP000521379"/>
    </source>
</evidence>
<proteinExistence type="predicted"/>
<gene>
    <name evidence="16" type="ORF">GTW58_03435</name>
</gene>
<keyword evidence="10" id="KW-0902">Two-component regulatory system</keyword>
<dbReference type="EMBL" id="JAAVUN010000004">
    <property type="protein sequence ID" value="NKE09012.1"/>
    <property type="molecule type" value="Genomic_DNA"/>
</dbReference>
<evidence type="ECO:0000256" key="10">
    <source>
        <dbReference type="ARBA" id="ARBA00023012"/>
    </source>
</evidence>
<dbReference type="InterPro" id="IPR005467">
    <property type="entry name" value="His_kinase_dom"/>
</dbReference>
<evidence type="ECO:0000259" key="15">
    <source>
        <dbReference type="PROSITE" id="PS50885"/>
    </source>
</evidence>
<dbReference type="InterPro" id="IPR050428">
    <property type="entry name" value="TCS_sensor_his_kinase"/>
</dbReference>
<keyword evidence="8" id="KW-0418">Kinase</keyword>
<dbReference type="GO" id="GO:0000155">
    <property type="term" value="F:phosphorelay sensor kinase activity"/>
    <property type="evidence" value="ECO:0007669"/>
    <property type="project" value="InterPro"/>
</dbReference>
<evidence type="ECO:0000256" key="13">
    <source>
        <dbReference type="SAM" id="Phobius"/>
    </source>
</evidence>
<evidence type="ECO:0000256" key="4">
    <source>
        <dbReference type="ARBA" id="ARBA00012438"/>
    </source>
</evidence>
<keyword evidence="9 13" id="KW-1133">Transmembrane helix</keyword>
<feature type="region of interest" description="Disordered" evidence="12">
    <location>
        <begin position="517"/>
        <end position="602"/>
    </location>
</feature>
<dbReference type="InterPro" id="IPR036097">
    <property type="entry name" value="HisK_dim/P_sf"/>
</dbReference>
<accession>A0A846TTA0</accession>
<evidence type="ECO:0000259" key="14">
    <source>
        <dbReference type="PROSITE" id="PS50109"/>
    </source>
</evidence>
<dbReference type="Gene3D" id="3.30.565.10">
    <property type="entry name" value="Histidine kinase-like ATPase, C-terminal domain"/>
    <property type="match status" value="1"/>
</dbReference>
<dbReference type="AlphaFoldDB" id="A0A846TTA0"/>
<feature type="transmembrane region" description="Helical" evidence="13">
    <location>
        <begin position="17"/>
        <end position="40"/>
    </location>
</feature>
<feature type="compositionally biased region" description="Polar residues" evidence="12">
    <location>
        <begin position="539"/>
        <end position="549"/>
    </location>
</feature>
<comment type="caution">
    <text evidence="16">The sequence shown here is derived from an EMBL/GenBank/DDBJ whole genome shotgun (WGS) entry which is preliminary data.</text>
</comment>
<protein>
    <recommendedName>
        <fullName evidence="4">histidine kinase</fullName>
        <ecNumber evidence="4">2.7.13.3</ecNumber>
    </recommendedName>
</protein>
<dbReference type="FunFam" id="3.30.565.10:FF:000006">
    <property type="entry name" value="Sensor histidine kinase WalK"/>
    <property type="match status" value="1"/>
</dbReference>
<dbReference type="PRINTS" id="PR00344">
    <property type="entry name" value="BCTRLSENSOR"/>
</dbReference>
<dbReference type="GO" id="GO:0005509">
    <property type="term" value="F:calcium ion binding"/>
    <property type="evidence" value="ECO:0007669"/>
    <property type="project" value="UniProtKB-ARBA"/>
</dbReference>
<dbReference type="Gene3D" id="6.10.340.10">
    <property type="match status" value="1"/>
</dbReference>
<dbReference type="CDD" id="cd00082">
    <property type="entry name" value="HisKA"/>
    <property type="match status" value="1"/>
</dbReference>
<dbReference type="SMART" id="SM00387">
    <property type="entry name" value="HATPase_c"/>
    <property type="match status" value="1"/>
</dbReference>
<dbReference type="InterPro" id="IPR003661">
    <property type="entry name" value="HisK_dim/P_dom"/>
</dbReference>
<dbReference type="RefSeq" id="WP_119932360.1">
    <property type="nucleotide sequence ID" value="NZ_JAAVUN010000004.1"/>
</dbReference>
<evidence type="ECO:0000313" key="16">
    <source>
        <dbReference type="EMBL" id="NKE09012.1"/>
    </source>
</evidence>
<dbReference type="Proteomes" id="UP000521379">
    <property type="component" value="Unassembled WGS sequence"/>
</dbReference>
<dbReference type="Pfam" id="PF00512">
    <property type="entry name" value="HisKA"/>
    <property type="match status" value="1"/>
</dbReference>
<dbReference type="InterPro" id="IPR003594">
    <property type="entry name" value="HATPase_dom"/>
</dbReference>
<dbReference type="CDD" id="cd06225">
    <property type="entry name" value="HAMP"/>
    <property type="match status" value="1"/>
</dbReference>
<dbReference type="PROSITE" id="PS50885">
    <property type="entry name" value="HAMP"/>
    <property type="match status" value="1"/>
</dbReference>
<evidence type="ECO:0000256" key="12">
    <source>
        <dbReference type="SAM" id="MobiDB-lite"/>
    </source>
</evidence>
<reference evidence="16 17" key="1">
    <citation type="submission" date="2020-02" db="EMBL/GenBank/DDBJ databases">
        <authorList>
            <person name="Sun Q."/>
        </authorList>
    </citation>
    <scope>NUCLEOTIDE SEQUENCE [LARGE SCALE GENOMIC DNA]</scope>
    <source>
        <strain evidence="16 17">YIM 13062</strain>
    </source>
</reference>
<feature type="domain" description="Histidine kinase" evidence="14">
    <location>
        <begin position="258"/>
        <end position="497"/>
    </location>
</feature>
<feature type="domain" description="HAMP" evidence="15">
    <location>
        <begin position="190"/>
        <end position="243"/>
    </location>
</feature>
<dbReference type="InterPro" id="IPR004358">
    <property type="entry name" value="Sig_transdc_His_kin-like_C"/>
</dbReference>
<dbReference type="SUPFAM" id="SSF55874">
    <property type="entry name" value="ATPase domain of HSP90 chaperone/DNA topoisomerase II/histidine kinase"/>
    <property type="match status" value="1"/>
</dbReference>
<dbReference type="PANTHER" id="PTHR45436:SF5">
    <property type="entry name" value="SENSOR HISTIDINE KINASE TRCS"/>
    <property type="match status" value="1"/>
</dbReference>
<dbReference type="SMART" id="SM00304">
    <property type="entry name" value="HAMP"/>
    <property type="match status" value="1"/>
</dbReference>
<dbReference type="Pfam" id="PF00672">
    <property type="entry name" value="HAMP"/>
    <property type="match status" value="1"/>
</dbReference>
<evidence type="ECO:0000256" key="2">
    <source>
        <dbReference type="ARBA" id="ARBA00001968"/>
    </source>
</evidence>
<dbReference type="SMART" id="SM00388">
    <property type="entry name" value="HisKA"/>
    <property type="match status" value="1"/>
</dbReference>
<dbReference type="SUPFAM" id="SSF47384">
    <property type="entry name" value="Homodimeric domain of signal transducing histidine kinase"/>
    <property type="match status" value="1"/>
</dbReference>
<dbReference type="CDD" id="cd00075">
    <property type="entry name" value="HATPase"/>
    <property type="match status" value="1"/>
</dbReference>
<comment type="subcellular location">
    <subcellularLocation>
        <location evidence="3">Cell membrane</location>
    </subcellularLocation>
</comment>
<dbReference type="PROSITE" id="PS50109">
    <property type="entry name" value="HIS_KIN"/>
    <property type="match status" value="1"/>
</dbReference>
<dbReference type="SUPFAM" id="SSF158472">
    <property type="entry name" value="HAMP domain-like"/>
    <property type="match status" value="1"/>
</dbReference>